<evidence type="ECO:0000313" key="2">
    <source>
        <dbReference type="EMBL" id="CEL52398.1"/>
    </source>
</evidence>
<dbReference type="EMBL" id="LN679100">
    <property type="protein sequence ID" value="CEL52398.1"/>
    <property type="molecule type" value="Genomic_DNA"/>
</dbReference>
<feature type="compositionally biased region" description="Low complexity" evidence="1">
    <location>
        <begin position="45"/>
        <end position="58"/>
    </location>
</feature>
<evidence type="ECO:0000313" key="3">
    <source>
        <dbReference type="Proteomes" id="UP000059188"/>
    </source>
</evidence>
<accession>A0A0B7F851</accession>
<gene>
    <name evidence="2" type="ORF">RSOLAG1IB_00939</name>
</gene>
<dbReference type="Proteomes" id="UP000059188">
    <property type="component" value="Unassembled WGS sequence"/>
</dbReference>
<feature type="region of interest" description="Disordered" evidence="1">
    <location>
        <begin position="1"/>
        <end position="230"/>
    </location>
</feature>
<feature type="compositionally biased region" description="Low complexity" evidence="1">
    <location>
        <begin position="213"/>
        <end position="230"/>
    </location>
</feature>
<dbReference type="STRING" id="1108050.A0A0B7F851"/>
<feature type="compositionally biased region" description="Polar residues" evidence="1">
    <location>
        <begin position="189"/>
        <end position="212"/>
    </location>
</feature>
<feature type="compositionally biased region" description="Polar residues" evidence="1">
    <location>
        <begin position="91"/>
        <end position="105"/>
    </location>
</feature>
<proteinExistence type="predicted"/>
<dbReference type="AlphaFoldDB" id="A0A0B7F851"/>
<feature type="compositionally biased region" description="Low complexity" evidence="1">
    <location>
        <begin position="171"/>
        <end position="188"/>
    </location>
</feature>
<keyword evidence="3" id="KW-1185">Reference proteome</keyword>
<reference evidence="2 3" key="1">
    <citation type="submission" date="2014-11" db="EMBL/GenBank/DDBJ databases">
        <authorList>
            <person name="Wibberg Daniel"/>
        </authorList>
    </citation>
    <scope>NUCLEOTIDE SEQUENCE [LARGE SCALE GENOMIC DNA]</scope>
    <source>
        <strain evidence="2">Rhizoctonia solani AG1-IB 7/3/14</strain>
    </source>
</reference>
<organism evidence="2 3">
    <name type="scientific">Thanatephorus cucumeris (strain AG1-IB / isolate 7/3/14)</name>
    <name type="common">Lettuce bottom rot fungus</name>
    <name type="synonym">Rhizoctonia solani</name>
    <dbReference type="NCBI Taxonomy" id="1108050"/>
    <lineage>
        <taxon>Eukaryota</taxon>
        <taxon>Fungi</taxon>
        <taxon>Dikarya</taxon>
        <taxon>Basidiomycota</taxon>
        <taxon>Agaricomycotina</taxon>
        <taxon>Agaricomycetes</taxon>
        <taxon>Cantharellales</taxon>
        <taxon>Ceratobasidiaceae</taxon>
        <taxon>Rhizoctonia</taxon>
        <taxon>Rhizoctonia solani AG-1</taxon>
    </lineage>
</organism>
<protein>
    <submittedName>
        <fullName evidence="2">Uncharacterized protein</fullName>
    </submittedName>
</protein>
<name>A0A0B7F851_THACB</name>
<sequence length="230" mass="23252">MAAPKNNLDELMRQRSGGGSAVVAPIEHASGGSSRSFKFKPAGGSSNATSNSSSYSSAPIPEANGLKKSNSEGPSRVTAGALVSAMARGISSGSTGASANPNPNSAKGGKRHSSEHESFNPPGPSPKRPKLGGRDPTDGSVDSVEDLDEVDPASMADLIDDDEAIWNEIHASSSAPAVVSAPAPKASSRQTSTGVSDQALQTGSRNLTPVNRSQFPGSAGSSSFAFQPSF</sequence>
<evidence type="ECO:0000256" key="1">
    <source>
        <dbReference type="SAM" id="MobiDB-lite"/>
    </source>
</evidence>